<evidence type="ECO:0000313" key="2">
    <source>
        <dbReference type="Proteomes" id="UP000190890"/>
    </source>
</evidence>
<protein>
    <submittedName>
        <fullName evidence="1">Uncharacterized protein</fullName>
    </submittedName>
</protein>
<dbReference type="OrthoDB" id="1931836at2"/>
<gene>
    <name evidence="1" type="ORF">CLPUN_22720</name>
</gene>
<organism evidence="1 2">
    <name type="scientific">Clostridium puniceum</name>
    <dbReference type="NCBI Taxonomy" id="29367"/>
    <lineage>
        <taxon>Bacteria</taxon>
        <taxon>Bacillati</taxon>
        <taxon>Bacillota</taxon>
        <taxon>Clostridia</taxon>
        <taxon>Eubacteriales</taxon>
        <taxon>Clostridiaceae</taxon>
        <taxon>Clostridium</taxon>
    </lineage>
</organism>
<comment type="caution">
    <text evidence="1">The sequence shown here is derived from an EMBL/GenBank/DDBJ whole genome shotgun (WGS) entry which is preliminary data.</text>
</comment>
<reference evidence="1 2" key="1">
    <citation type="submission" date="2016-05" db="EMBL/GenBank/DDBJ databases">
        <title>Microbial solvent formation.</title>
        <authorList>
            <person name="Poehlein A."/>
            <person name="Montoya Solano J.D."/>
            <person name="Flitsch S."/>
            <person name="Krabben P."/>
            <person name="Duerre P."/>
            <person name="Daniel R."/>
        </authorList>
    </citation>
    <scope>NUCLEOTIDE SEQUENCE [LARGE SCALE GENOMIC DNA]</scope>
    <source>
        <strain evidence="1 2">DSM 2619</strain>
    </source>
</reference>
<dbReference type="AlphaFoldDB" id="A0A1S8THV1"/>
<evidence type="ECO:0000313" key="1">
    <source>
        <dbReference type="EMBL" id="OOM77373.1"/>
    </source>
</evidence>
<accession>A0A1S8THV1</accession>
<sequence>MKLKAFIIIFLMSTLTFTEIPKAQPISNVYKQGIYTVSQKGSFTATASLITPNNITTLIVIDPNSILKLYKRFDTINQSVNLDTIEYGDIAIIVGSGELSLLNVKLSGS</sequence>
<dbReference type="RefSeq" id="WP_077847410.1">
    <property type="nucleotide sequence ID" value="NZ_LZZM01000152.1"/>
</dbReference>
<keyword evidence="2" id="KW-1185">Reference proteome</keyword>
<dbReference type="EMBL" id="LZZM01000152">
    <property type="protein sequence ID" value="OOM77373.1"/>
    <property type="molecule type" value="Genomic_DNA"/>
</dbReference>
<dbReference type="Proteomes" id="UP000190890">
    <property type="component" value="Unassembled WGS sequence"/>
</dbReference>
<name>A0A1S8THV1_9CLOT</name>
<proteinExistence type="predicted"/>